<evidence type="ECO:0000259" key="12">
    <source>
        <dbReference type="Pfam" id="PF07715"/>
    </source>
</evidence>
<dbReference type="InterPro" id="IPR000531">
    <property type="entry name" value="Beta-barrel_TonB"/>
</dbReference>
<keyword evidence="7 8" id="KW-0998">Cell outer membrane</keyword>
<dbReference type="Gene3D" id="2.170.130.10">
    <property type="entry name" value="TonB-dependent receptor, plug domain"/>
    <property type="match status" value="1"/>
</dbReference>
<dbReference type="PANTHER" id="PTHR47234">
    <property type="match status" value="1"/>
</dbReference>
<dbReference type="SUPFAM" id="SSF56935">
    <property type="entry name" value="Porins"/>
    <property type="match status" value="1"/>
</dbReference>
<feature type="domain" description="TonB-dependent receptor-like beta-barrel" evidence="11">
    <location>
        <begin position="352"/>
        <end position="931"/>
    </location>
</feature>
<evidence type="ECO:0000256" key="7">
    <source>
        <dbReference type="ARBA" id="ARBA00023237"/>
    </source>
</evidence>
<dbReference type="RefSeq" id="WP_346050401.1">
    <property type="nucleotide sequence ID" value="NZ_JAYGII010000004.1"/>
</dbReference>
<dbReference type="InterPro" id="IPR012910">
    <property type="entry name" value="Plug_dom"/>
</dbReference>
<reference evidence="13 14" key="1">
    <citation type="submission" date="2023-12" db="EMBL/GenBank/DDBJ databases">
        <title>Whole-genome sequencing of halo(alkali)philic microorganisms from hypersaline lakes.</title>
        <authorList>
            <person name="Sorokin D.Y."/>
            <person name="Merkel A.Y."/>
            <person name="Messina E."/>
            <person name="Yakimov M."/>
        </authorList>
    </citation>
    <scope>NUCLEOTIDE SEQUENCE [LARGE SCALE GENOMIC DNA]</scope>
    <source>
        <strain evidence="13 14">AB-CW1</strain>
    </source>
</reference>
<evidence type="ECO:0000256" key="9">
    <source>
        <dbReference type="RuleBase" id="RU003357"/>
    </source>
</evidence>
<evidence type="ECO:0000313" key="14">
    <source>
        <dbReference type="Proteomes" id="UP001302316"/>
    </source>
</evidence>
<keyword evidence="5 9" id="KW-0798">TonB box</keyword>
<dbReference type="Pfam" id="PF07715">
    <property type="entry name" value="Plug"/>
    <property type="match status" value="1"/>
</dbReference>
<dbReference type="Proteomes" id="UP001302316">
    <property type="component" value="Unassembled WGS sequence"/>
</dbReference>
<comment type="subcellular location">
    <subcellularLocation>
        <location evidence="1 8">Cell outer membrane</location>
        <topology evidence="1 8">Multi-pass membrane protein</topology>
    </subcellularLocation>
</comment>
<keyword evidence="14" id="KW-1185">Reference proteome</keyword>
<evidence type="ECO:0000256" key="2">
    <source>
        <dbReference type="ARBA" id="ARBA00022448"/>
    </source>
</evidence>
<evidence type="ECO:0000256" key="8">
    <source>
        <dbReference type="PROSITE-ProRule" id="PRU01360"/>
    </source>
</evidence>
<dbReference type="Gene3D" id="2.40.170.20">
    <property type="entry name" value="TonB-dependent receptor, beta-barrel domain"/>
    <property type="match status" value="1"/>
</dbReference>
<keyword evidence="13" id="KW-0675">Receptor</keyword>
<dbReference type="PROSITE" id="PS52016">
    <property type="entry name" value="TONB_DEPENDENT_REC_3"/>
    <property type="match status" value="1"/>
</dbReference>
<evidence type="ECO:0000256" key="5">
    <source>
        <dbReference type="ARBA" id="ARBA00023077"/>
    </source>
</evidence>
<evidence type="ECO:0000256" key="3">
    <source>
        <dbReference type="ARBA" id="ARBA00022452"/>
    </source>
</evidence>
<keyword evidence="4 8" id="KW-0812">Transmembrane</keyword>
<dbReference type="Pfam" id="PF00593">
    <property type="entry name" value="TonB_dep_Rec_b-barrel"/>
    <property type="match status" value="1"/>
</dbReference>
<feature type="signal peptide" evidence="10">
    <location>
        <begin position="1"/>
        <end position="23"/>
    </location>
</feature>
<protein>
    <submittedName>
        <fullName evidence="13">TonB-dependent receptor</fullName>
    </submittedName>
</protein>
<dbReference type="EMBL" id="JAYGII010000004">
    <property type="protein sequence ID" value="MEA5444811.1"/>
    <property type="molecule type" value="Genomic_DNA"/>
</dbReference>
<keyword evidence="3 8" id="KW-1134">Transmembrane beta strand</keyword>
<name>A0AAP6JD72_9GAMM</name>
<evidence type="ECO:0000256" key="6">
    <source>
        <dbReference type="ARBA" id="ARBA00023136"/>
    </source>
</evidence>
<evidence type="ECO:0000256" key="10">
    <source>
        <dbReference type="SAM" id="SignalP"/>
    </source>
</evidence>
<accession>A0AAP6JD72</accession>
<keyword evidence="10" id="KW-0732">Signal</keyword>
<sequence length="968" mass="104550">MQTESIKNAVRLALGAGMATAMAAPAAVAQGGDEQARELDRVQVTGSRISRADIEGAQPVLEISREDIDRSGLTSIGDILQNLPVAGSALNTTFNNGGNGSTFIDLRNLGSNRNLVLVNGRRWATTLGGSVDLNQIPSTVIERVEILRDGASAVYGSDAISGVINIITRSDFEGAEYSLYYGQWDEGDGETLQADLSIGTTSDRGSVYMNISYTDQQEIWAGDREIAAVPLFGTGITRGSSGTPQGRFMFYDANDGFAFNDLHLVEGSDVVPDFPNDFVPYTGADHAYNFAPENYLLTPNERRSIYVQGDYELSDSVRVTSEVLYNNRKSSQLLAHMPIFFGAFGFAQFADTVISEDNIYNPFGQDLDPNSNLLFLGRRMIESGNRVFSQNVDTLRVGIGLEGDFNVGNRFWQWDANFVYADVRNDEITEGLLNVNNIIEGLGPSFIDGDNPQCGTPANPGPADCVPLNFFGGQGPDGAGSMTQEMVDFMSFTAQDASRNTLRNFTANLVGDIGDLPAGPVGFAAGVEYQEHAGFDLPDAFIAAGLSTGNIRQPTAGEFDVTEGYVEFALPLLADVTGVRSLDVDVAMRHSDYSGDIGDATTGKLGIRYRPVDDVVIRATYSEGFRAPSISELFLGASDSFSDLSDPCNGVEDGVSDPDLVARCAADGVPTDGSFQQPNTQIRQTIGGAVPAGGELDPEEAESWTLGVVYSPSQIENLDITLDWYQIELTDSITTIGAQNILDGCYDGGLGDLCDLVDRSGGAVSDIRNSFTNINGLEVEGVDLSVNYRFPEYSWGQVGLMWDAAYVRRRDSLIVDAESGEELRIENARRNLGDLAIPRWKSNLTGMWSSGPWNASVTLRYVGDWGENCSDGLPPSLAVMGVCSDPVLLDDGSIDPDGNHQHRVGGHTFTDVQGSYRFREIDGQLTFGVRNALDKEPTVSAASFANSFDSTVHDIPGRFFYARWQQSF</sequence>
<dbReference type="InterPro" id="IPR039426">
    <property type="entry name" value="TonB-dep_rcpt-like"/>
</dbReference>
<dbReference type="InterPro" id="IPR036942">
    <property type="entry name" value="Beta-barrel_TonB_sf"/>
</dbReference>
<dbReference type="PANTHER" id="PTHR47234:SF2">
    <property type="entry name" value="TONB-DEPENDENT RECEPTOR"/>
    <property type="match status" value="1"/>
</dbReference>
<gene>
    <name evidence="13" type="ORF">VCB98_03150</name>
</gene>
<dbReference type="GO" id="GO:0009279">
    <property type="term" value="C:cell outer membrane"/>
    <property type="evidence" value="ECO:0007669"/>
    <property type="project" value="UniProtKB-SubCell"/>
</dbReference>
<evidence type="ECO:0000313" key="13">
    <source>
        <dbReference type="EMBL" id="MEA5444811.1"/>
    </source>
</evidence>
<evidence type="ECO:0000256" key="1">
    <source>
        <dbReference type="ARBA" id="ARBA00004571"/>
    </source>
</evidence>
<evidence type="ECO:0000259" key="11">
    <source>
        <dbReference type="Pfam" id="PF00593"/>
    </source>
</evidence>
<comment type="similarity">
    <text evidence="8 9">Belongs to the TonB-dependent receptor family.</text>
</comment>
<comment type="caution">
    <text evidence="13">The sequence shown here is derived from an EMBL/GenBank/DDBJ whole genome shotgun (WGS) entry which is preliminary data.</text>
</comment>
<keyword evidence="2 8" id="KW-0813">Transport</keyword>
<dbReference type="AlphaFoldDB" id="A0AAP6JD72"/>
<organism evidence="13 14">
    <name type="scientific">Natronospira elongata</name>
    <dbReference type="NCBI Taxonomy" id="3110268"/>
    <lineage>
        <taxon>Bacteria</taxon>
        <taxon>Pseudomonadati</taxon>
        <taxon>Pseudomonadota</taxon>
        <taxon>Gammaproteobacteria</taxon>
        <taxon>Natronospirales</taxon>
        <taxon>Natronospiraceae</taxon>
        <taxon>Natronospira</taxon>
    </lineage>
</organism>
<feature type="chain" id="PRO_5042929604" evidence="10">
    <location>
        <begin position="24"/>
        <end position="968"/>
    </location>
</feature>
<feature type="domain" description="TonB-dependent receptor plug" evidence="12">
    <location>
        <begin position="56"/>
        <end position="163"/>
    </location>
</feature>
<evidence type="ECO:0000256" key="4">
    <source>
        <dbReference type="ARBA" id="ARBA00022692"/>
    </source>
</evidence>
<keyword evidence="6 8" id="KW-0472">Membrane</keyword>
<dbReference type="InterPro" id="IPR037066">
    <property type="entry name" value="Plug_dom_sf"/>
</dbReference>
<proteinExistence type="inferred from homology"/>